<keyword evidence="3" id="KW-1185">Reference proteome</keyword>
<feature type="region of interest" description="Disordered" evidence="1">
    <location>
        <begin position="1"/>
        <end position="143"/>
    </location>
</feature>
<feature type="compositionally biased region" description="Basic and acidic residues" evidence="1">
    <location>
        <begin position="115"/>
        <end position="126"/>
    </location>
</feature>
<dbReference type="EMBL" id="JARBHB010000007">
    <property type="protein sequence ID" value="KAJ8879064.1"/>
    <property type="molecule type" value="Genomic_DNA"/>
</dbReference>
<evidence type="ECO:0000313" key="3">
    <source>
        <dbReference type="Proteomes" id="UP001159363"/>
    </source>
</evidence>
<dbReference type="Proteomes" id="UP001159363">
    <property type="component" value="Chromosome 6"/>
</dbReference>
<reference evidence="2 3" key="1">
    <citation type="submission" date="2023-02" db="EMBL/GenBank/DDBJ databases">
        <title>LHISI_Scaffold_Assembly.</title>
        <authorList>
            <person name="Stuart O.P."/>
            <person name="Cleave R."/>
            <person name="Magrath M.J.L."/>
            <person name="Mikheyev A.S."/>
        </authorList>
    </citation>
    <scope>NUCLEOTIDE SEQUENCE [LARGE SCALE GENOMIC DNA]</scope>
    <source>
        <strain evidence="2">Daus_M_001</strain>
        <tissue evidence="2">Leg muscle</tissue>
    </source>
</reference>
<organism evidence="2 3">
    <name type="scientific">Dryococelus australis</name>
    <dbReference type="NCBI Taxonomy" id="614101"/>
    <lineage>
        <taxon>Eukaryota</taxon>
        <taxon>Metazoa</taxon>
        <taxon>Ecdysozoa</taxon>
        <taxon>Arthropoda</taxon>
        <taxon>Hexapoda</taxon>
        <taxon>Insecta</taxon>
        <taxon>Pterygota</taxon>
        <taxon>Neoptera</taxon>
        <taxon>Polyneoptera</taxon>
        <taxon>Phasmatodea</taxon>
        <taxon>Verophasmatodea</taxon>
        <taxon>Anareolatae</taxon>
        <taxon>Phasmatidae</taxon>
        <taxon>Eurycanthinae</taxon>
        <taxon>Dryococelus</taxon>
    </lineage>
</organism>
<accession>A0ABQ9H428</accession>
<name>A0ABQ9H428_9NEOP</name>
<evidence type="ECO:0000256" key="1">
    <source>
        <dbReference type="SAM" id="MobiDB-lite"/>
    </source>
</evidence>
<sequence>MTAPKGTPTVGDNHPQDINEGSSSPIVDTYDNHHHRNLQAAERSNVHLDSTPTTPSRHQLHRSPRGSSPASWSQLSWRSTLDRDPRLTQIHSCSTKEADEPSSDAVLDGGANISHLDRAEVPDPKGKTQGYVQPLPLPAARSR</sequence>
<protein>
    <submittedName>
        <fullName evidence="2">Uncharacterized protein</fullName>
    </submittedName>
</protein>
<feature type="compositionally biased region" description="Polar residues" evidence="1">
    <location>
        <begin position="65"/>
        <end position="79"/>
    </location>
</feature>
<feature type="compositionally biased region" description="Polar residues" evidence="1">
    <location>
        <begin position="47"/>
        <end position="57"/>
    </location>
</feature>
<gene>
    <name evidence="2" type="ORF">PR048_019670</name>
</gene>
<evidence type="ECO:0000313" key="2">
    <source>
        <dbReference type="EMBL" id="KAJ8879064.1"/>
    </source>
</evidence>
<proteinExistence type="predicted"/>
<comment type="caution">
    <text evidence="2">The sequence shown here is derived from an EMBL/GenBank/DDBJ whole genome shotgun (WGS) entry which is preliminary data.</text>
</comment>